<reference evidence="2" key="1">
    <citation type="submission" date="2013-06" db="EMBL/GenBank/DDBJ databases">
        <authorList>
            <person name="Zhao Q."/>
        </authorList>
    </citation>
    <scope>NUCLEOTIDE SEQUENCE</scope>
    <source>
        <strain evidence="2">cv. W1943</strain>
    </source>
</reference>
<dbReference type="EnsemblPlants" id="ORUFI01G20980.1">
    <property type="protein sequence ID" value="ORUFI01G20980.1"/>
    <property type="gene ID" value="ORUFI01G20980"/>
</dbReference>
<dbReference type="HOGENOM" id="CLU_1819011_0_0_1"/>
<name>A0A0E0MXN3_ORYRU</name>
<organism evidence="1 2">
    <name type="scientific">Oryza rufipogon</name>
    <name type="common">Brownbeard rice</name>
    <name type="synonym">Asian wild rice</name>
    <dbReference type="NCBI Taxonomy" id="4529"/>
    <lineage>
        <taxon>Eukaryota</taxon>
        <taxon>Viridiplantae</taxon>
        <taxon>Streptophyta</taxon>
        <taxon>Embryophyta</taxon>
        <taxon>Tracheophyta</taxon>
        <taxon>Spermatophyta</taxon>
        <taxon>Magnoliopsida</taxon>
        <taxon>Liliopsida</taxon>
        <taxon>Poales</taxon>
        <taxon>Poaceae</taxon>
        <taxon>BOP clade</taxon>
        <taxon>Oryzoideae</taxon>
        <taxon>Oryzeae</taxon>
        <taxon>Oryzinae</taxon>
        <taxon>Oryza</taxon>
    </lineage>
</organism>
<sequence>MNKFGRNDIGCIEQNRHTIARETKACVMLELGIGRVLHILNILETATGYGSVRNLFEVSRNTRQWYNIEMKKLLQEASKISSYVASIPKKNSPIPKYSACTQVHIRSKAIIDFIDHDMGPWGSVFLKFKAISKQTTFQQAEK</sequence>
<dbReference type="AlphaFoldDB" id="A0A0E0MXN3"/>
<proteinExistence type="predicted"/>
<protein>
    <submittedName>
        <fullName evidence="1">Uncharacterized protein</fullName>
    </submittedName>
</protein>
<evidence type="ECO:0000313" key="2">
    <source>
        <dbReference type="Proteomes" id="UP000008022"/>
    </source>
</evidence>
<keyword evidence="2" id="KW-1185">Reference proteome</keyword>
<evidence type="ECO:0000313" key="1">
    <source>
        <dbReference type="EnsemblPlants" id="ORUFI01G20980.1"/>
    </source>
</evidence>
<dbReference type="Gramene" id="ORUFI01G20980.1">
    <property type="protein sequence ID" value="ORUFI01G20980.1"/>
    <property type="gene ID" value="ORUFI01G20980"/>
</dbReference>
<dbReference type="Proteomes" id="UP000008022">
    <property type="component" value="Unassembled WGS sequence"/>
</dbReference>
<accession>A0A0E0MXN3</accession>
<reference evidence="1" key="2">
    <citation type="submission" date="2015-06" db="UniProtKB">
        <authorList>
            <consortium name="EnsemblPlants"/>
        </authorList>
    </citation>
    <scope>IDENTIFICATION</scope>
</reference>